<dbReference type="PANTHER" id="PTHR43649:SF12">
    <property type="entry name" value="DIACETYLCHITOBIOSE BINDING PROTEIN DASA"/>
    <property type="match status" value="1"/>
</dbReference>
<dbReference type="Proteomes" id="UP000654993">
    <property type="component" value="Unassembled WGS sequence"/>
</dbReference>
<dbReference type="PROSITE" id="PS51257">
    <property type="entry name" value="PROKAR_LIPOPROTEIN"/>
    <property type="match status" value="1"/>
</dbReference>
<feature type="chain" id="PRO_5038607452" evidence="2">
    <location>
        <begin position="22"/>
        <end position="572"/>
    </location>
</feature>
<dbReference type="SUPFAM" id="SSF53850">
    <property type="entry name" value="Periplasmic binding protein-like II"/>
    <property type="match status" value="1"/>
</dbReference>
<accession>A0A916QC83</accession>
<proteinExistence type="predicted"/>
<dbReference type="InterPro" id="IPR050490">
    <property type="entry name" value="Bact_solute-bd_prot1"/>
</dbReference>
<protein>
    <submittedName>
        <fullName evidence="3">ABC transporter substrate-binding protein</fullName>
    </submittedName>
</protein>
<dbReference type="Pfam" id="PF13416">
    <property type="entry name" value="SBP_bac_8"/>
    <property type="match status" value="1"/>
</dbReference>
<keyword evidence="4" id="KW-1185">Reference proteome</keyword>
<gene>
    <name evidence="3" type="ORF">PRECH8_00140</name>
</gene>
<organism evidence="3 4">
    <name type="scientific">Insulibacter thermoxylanivorax</name>
    <dbReference type="NCBI Taxonomy" id="2749268"/>
    <lineage>
        <taxon>Bacteria</taxon>
        <taxon>Bacillati</taxon>
        <taxon>Bacillota</taxon>
        <taxon>Bacilli</taxon>
        <taxon>Bacillales</taxon>
        <taxon>Paenibacillaceae</taxon>
        <taxon>Insulibacter</taxon>
    </lineage>
</organism>
<evidence type="ECO:0000256" key="2">
    <source>
        <dbReference type="SAM" id="SignalP"/>
    </source>
</evidence>
<sequence length="572" mass="64791">MKKTTRLVAIFFIIASLLTLAACGSSNNGGNTSPGNSSTNTEQGTGGDGALDPITFSWFSADPVSNWNNMQDKVGQEITRRTGVTLQAQFAMDQNAIPLMIASGDYPDLISPKGDAAKLVDAGALLDLRPLLEEHGQNILKVYGDYIDRLRWSKDDDAIYILPSLNAVDHQYMDIGGAFHIQHEALKATGYPELKTVKDYEETIKKFLEENPTTQDGQKRIGITFLADGWRILIGVTNPAFLTTGAPDDGEVYIDPETYEVTYHYRRPVEKEYFRWLNHINNIGLLDPEAFTQKEDQYKAKIATGRVVGVIDQDWGFQDAVNSLKAEGKFEQTYAHFPITLTEEYKDHQLQSSGFMGGWGTGISVNCKDPVRAIKFLDFLASEEGQILINWGIEDEHYYYDEEGVRRIFPEVQERKNNDANAFAKETGIGFYHISARYGDGVKDSTGNYYTTTWPEQVIDNYHKVEKETLAHYGVDRWIELWPQPDEFPVKAWGAAWDIPVPSDSEYAILAKRMEEITWQRIPQIILADPSEFDALWDAYMQELINNGVEKMEDEFEQYVKERVELWGGKVD</sequence>
<dbReference type="InterPro" id="IPR006059">
    <property type="entry name" value="SBP"/>
</dbReference>
<dbReference type="RefSeq" id="WP_200965019.1">
    <property type="nucleotide sequence ID" value="NZ_BMAQ01000001.1"/>
</dbReference>
<name>A0A916QC83_9BACL</name>
<dbReference type="AlphaFoldDB" id="A0A916QC83"/>
<evidence type="ECO:0000313" key="3">
    <source>
        <dbReference type="EMBL" id="GFR36718.1"/>
    </source>
</evidence>
<feature type="signal peptide" evidence="2">
    <location>
        <begin position="1"/>
        <end position="21"/>
    </location>
</feature>
<dbReference type="Gene3D" id="3.40.190.10">
    <property type="entry name" value="Periplasmic binding protein-like II"/>
    <property type="match status" value="2"/>
</dbReference>
<comment type="caution">
    <text evidence="3">The sequence shown here is derived from an EMBL/GenBank/DDBJ whole genome shotgun (WGS) entry which is preliminary data.</text>
</comment>
<keyword evidence="2" id="KW-0732">Signal</keyword>
<reference evidence="3" key="1">
    <citation type="submission" date="2020-08" db="EMBL/GenBank/DDBJ databases">
        <authorList>
            <person name="Uke A."/>
            <person name="Chhe C."/>
            <person name="Baramee S."/>
            <person name="Kosugi A."/>
        </authorList>
    </citation>
    <scope>NUCLEOTIDE SEQUENCE</scope>
    <source>
        <strain evidence="3">DA-C8</strain>
    </source>
</reference>
<dbReference type="EMBL" id="BMAQ01000001">
    <property type="protein sequence ID" value="GFR36718.1"/>
    <property type="molecule type" value="Genomic_DNA"/>
</dbReference>
<evidence type="ECO:0000256" key="1">
    <source>
        <dbReference type="SAM" id="MobiDB-lite"/>
    </source>
</evidence>
<evidence type="ECO:0000313" key="4">
    <source>
        <dbReference type="Proteomes" id="UP000654993"/>
    </source>
</evidence>
<feature type="compositionally biased region" description="Low complexity" evidence="1">
    <location>
        <begin position="27"/>
        <end position="41"/>
    </location>
</feature>
<reference evidence="3" key="2">
    <citation type="journal article" date="2021" name="Data Brief">
        <title>Draft genome sequence data of the facultative, thermophilic, xylanolytic bacterium Paenibacillus sp. strain DA-C8.</title>
        <authorList>
            <person name="Chhe C."/>
            <person name="Uke A."/>
            <person name="Baramee S."/>
            <person name="Ungkulpasvich U."/>
            <person name="Tachaapaikoon C."/>
            <person name="Pason P."/>
            <person name="Waeonukul R."/>
            <person name="Ratanakhanokchai K."/>
            <person name="Kosugi A."/>
        </authorList>
    </citation>
    <scope>NUCLEOTIDE SEQUENCE</scope>
    <source>
        <strain evidence="3">DA-C8</strain>
    </source>
</reference>
<dbReference type="CDD" id="cd13582">
    <property type="entry name" value="PBP2_AlgQ_like_3"/>
    <property type="match status" value="1"/>
</dbReference>
<feature type="region of interest" description="Disordered" evidence="1">
    <location>
        <begin position="27"/>
        <end position="47"/>
    </location>
</feature>
<dbReference type="PANTHER" id="PTHR43649">
    <property type="entry name" value="ARABINOSE-BINDING PROTEIN-RELATED"/>
    <property type="match status" value="1"/>
</dbReference>